<dbReference type="Pfam" id="PF07523">
    <property type="entry name" value="Big_3"/>
    <property type="match status" value="3"/>
</dbReference>
<evidence type="ECO:0000259" key="4">
    <source>
        <dbReference type="Pfam" id="PF07523"/>
    </source>
</evidence>
<keyword evidence="1" id="KW-0732">Signal</keyword>
<feature type="domain" description="Ig-like" evidence="4">
    <location>
        <begin position="455"/>
        <end position="520"/>
    </location>
</feature>
<protein>
    <submittedName>
        <fullName evidence="5">Bacterial surface protein 26-residue</fullName>
    </submittedName>
</protein>
<dbReference type="NCBIfam" id="TIGR01167">
    <property type="entry name" value="LPXTG_anchor"/>
    <property type="match status" value="1"/>
</dbReference>
<dbReference type="Gene3D" id="3.80.10.10">
    <property type="entry name" value="Ribonuclease Inhibitor"/>
    <property type="match status" value="1"/>
</dbReference>
<evidence type="ECO:0000256" key="3">
    <source>
        <dbReference type="SAM" id="Phobius"/>
    </source>
</evidence>
<dbReference type="EMBL" id="AJAR01000001">
    <property type="protein sequence ID" value="EOI00751.1"/>
    <property type="molecule type" value="Genomic_DNA"/>
</dbReference>
<evidence type="ECO:0000313" key="6">
    <source>
        <dbReference type="EMBL" id="EOT61985.1"/>
    </source>
</evidence>
<dbReference type="InterPro" id="IPR011889">
    <property type="entry name" value="Liste_lipo_26"/>
</dbReference>
<dbReference type="InterPro" id="IPR050328">
    <property type="entry name" value="Dev_Immune_Receptor"/>
</dbReference>
<dbReference type="InterPro" id="IPR013783">
    <property type="entry name" value="Ig-like_fold"/>
</dbReference>
<feature type="transmembrane region" description="Helical" evidence="3">
    <location>
        <begin position="713"/>
        <end position="734"/>
    </location>
</feature>
<dbReference type="Pfam" id="PF03382">
    <property type="entry name" value="DUF285"/>
    <property type="match status" value="2"/>
</dbReference>
<evidence type="ECO:0000256" key="2">
    <source>
        <dbReference type="SAM" id="MobiDB-lite"/>
    </source>
</evidence>
<dbReference type="NCBIfam" id="TIGR02167">
    <property type="entry name" value="Liste_lipo_26"/>
    <property type="match status" value="4"/>
</dbReference>
<dbReference type="SUPFAM" id="SSF52058">
    <property type="entry name" value="L domain-like"/>
    <property type="match status" value="1"/>
</dbReference>
<dbReference type="eggNOG" id="COG3209">
    <property type="taxonomic scope" value="Bacteria"/>
</dbReference>
<evidence type="ECO:0000313" key="5">
    <source>
        <dbReference type="EMBL" id="EOI00751.1"/>
    </source>
</evidence>
<dbReference type="Gene3D" id="2.60.40.10">
    <property type="entry name" value="Immunoglobulins"/>
    <property type="match status" value="3"/>
</dbReference>
<proteinExistence type="predicted"/>
<dbReference type="AlphaFoldDB" id="R2QZC4"/>
<dbReference type="InterPro" id="IPR022038">
    <property type="entry name" value="Ig-like_bact"/>
</dbReference>
<reference evidence="6 8" key="2">
    <citation type="submission" date="2013-03" db="EMBL/GenBank/DDBJ databases">
        <title>The Genome Sequence of Enterococcus haemoperoxidus BAA-382 (PacBio/Illumina hybrid assembly).</title>
        <authorList>
            <consortium name="The Broad Institute Genomics Platform"/>
            <consortium name="The Broad Institute Genome Sequencing Center for Infectious Disease"/>
            <person name="Earl A."/>
            <person name="Russ C."/>
            <person name="Gilmore M."/>
            <person name="Surin D."/>
            <person name="Walker B."/>
            <person name="Young S."/>
            <person name="Zeng Q."/>
            <person name="Gargeya S."/>
            <person name="Fitzgerald M."/>
            <person name="Haas B."/>
            <person name="Abouelleil A."/>
            <person name="Allen A.W."/>
            <person name="Alvarado L."/>
            <person name="Arachchi H.M."/>
            <person name="Berlin A.M."/>
            <person name="Chapman S.B."/>
            <person name="Gainer-Dewar J."/>
            <person name="Goldberg J."/>
            <person name="Griggs A."/>
            <person name="Gujja S."/>
            <person name="Hansen M."/>
            <person name="Howarth C."/>
            <person name="Imamovic A."/>
            <person name="Ireland A."/>
            <person name="Larimer J."/>
            <person name="McCowan C."/>
            <person name="Murphy C."/>
            <person name="Pearson M."/>
            <person name="Poon T.W."/>
            <person name="Priest M."/>
            <person name="Roberts A."/>
            <person name="Saif S."/>
            <person name="Shea T."/>
            <person name="Sisk P."/>
            <person name="Sykes S."/>
            <person name="Wortman J."/>
            <person name="Nusbaum C."/>
            <person name="Birren B."/>
        </authorList>
    </citation>
    <scope>NUCLEOTIDE SEQUENCE [LARGE SCALE GENOMIC DNA]</scope>
    <source>
        <strain evidence="6 8">ATCC BAA-382</strain>
    </source>
</reference>
<reference evidence="5 7" key="1">
    <citation type="submission" date="2013-02" db="EMBL/GenBank/DDBJ databases">
        <title>The Genome Sequence of Enterococcus haemoperoxidus BAA-382.</title>
        <authorList>
            <consortium name="The Broad Institute Genome Sequencing Platform"/>
            <consortium name="The Broad Institute Genome Sequencing Center for Infectious Disease"/>
            <person name="Earl A.M."/>
            <person name="Gilmore M.S."/>
            <person name="Lebreton F."/>
            <person name="Walker B."/>
            <person name="Young S.K."/>
            <person name="Zeng Q."/>
            <person name="Gargeya S."/>
            <person name="Fitzgerald M."/>
            <person name="Haas B."/>
            <person name="Abouelleil A."/>
            <person name="Alvarado L."/>
            <person name="Arachchi H.M."/>
            <person name="Berlin A.M."/>
            <person name="Chapman S.B."/>
            <person name="Dewar J."/>
            <person name="Goldberg J."/>
            <person name="Griggs A."/>
            <person name="Gujja S."/>
            <person name="Hansen M."/>
            <person name="Howarth C."/>
            <person name="Imamovic A."/>
            <person name="Larimer J."/>
            <person name="McCowan C."/>
            <person name="Murphy C."/>
            <person name="Neiman D."/>
            <person name="Pearson M."/>
            <person name="Priest M."/>
            <person name="Roberts A."/>
            <person name="Saif S."/>
            <person name="Shea T."/>
            <person name="Sisk P."/>
            <person name="Sykes S."/>
            <person name="Wortman J."/>
            <person name="Nusbaum C."/>
            <person name="Birren B."/>
        </authorList>
    </citation>
    <scope>NUCLEOTIDE SEQUENCE [LARGE SCALE GENOMIC DNA]</scope>
    <source>
        <strain evidence="5 7">ATCC BAA-382</strain>
    </source>
</reference>
<feature type="domain" description="Ig-like" evidence="4">
    <location>
        <begin position="600"/>
        <end position="666"/>
    </location>
</feature>
<dbReference type="RefSeq" id="WP_010760237.1">
    <property type="nucleotide sequence ID" value="NZ_KB946314.1"/>
</dbReference>
<feature type="domain" description="Ig-like" evidence="4">
    <location>
        <begin position="528"/>
        <end position="593"/>
    </location>
</feature>
<dbReference type="PANTHER" id="PTHR24373">
    <property type="entry name" value="SLIT RELATED LEUCINE-RICH REPEAT NEURONAL PROTEIN"/>
    <property type="match status" value="1"/>
</dbReference>
<dbReference type="PATRIC" id="fig|1158608.3.peg.1"/>
<name>R2QZC4_9ENTE</name>
<organism evidence="5 7">
    <name type="scientific">Enterococcus haemoperoxidus ATCC BAA-382</name>
    <dbReference type="NCBI Taxonomy" id="1158608"/>
    <lineage>
        <taxon>Bacteria</taxon>
        <taxon>Bacillati</taxon>
        <taxon>Bacillota</taxon>
        <taxon>Bacilli</taxon>
        <taxon>Lactobacillales</taxon>
        <taxon>Enterococcaceae</taxon>
        <taxon>Enterococcus</taxon>
    </lineage>
</organism>
<dbReference type="InterPro" id="IPR005046">
    <property type="entry name" value="DUF285"/>
</dbReference>
<dbReference type="Proteomes" id="UP000013858">
    <property type="component" value="Unassembled WGS sequence"/>
</dbReference>
<keyword evidence="3" id="KW-0472">Membrane</keyword>
<dbReference type="PANTHER" id="PTHR24373:SF275">
    <property type="entry name" value="TIR DOMAIN-CONTAINING PROTEIN"/>
    <property type="match status" value="1"/>
</dbReference>
<dbReference type="Proteomes" id="UP000014197">
    <property type="component" value="Unassembled WGS sequence"/>
</dbReference>
<sequence>MKKISICFLTILLIGYICPIFASAEEMNYHKLDESVEGNILEDKSKSSIVDSVDEEEIMEQNEYITDNSENKLEVPNETKQENYEKSLKSIVASGMFGTSKWQIDNTGALHIASGEFINTKNSSPWLPYKNQIKKIVFDGPVKASSNSSHLFSNLNQVIDIENISQFDTSAVTLMRDMFSNASSLKTLDLSNFDTSQVIDMAFMFSYMSSLVNLDVSSFNTSQVVYMRSMFYDTKNIVNLDVSNFNTGLVEDMSGMFTGSGTKNLDMTHFDTSSATDMSGMFSNLNLDSLDLSNFDTSQVKSMAAMFSWTKINNLDVSNFNTSLVKDMGDMFTGTDISSLDLSNFNTTSITNINNMFSGSKLNSLDISNFDMNQVVYMYDMFARMNELKHINLGENFQFKDGVVLPSPSNSLPYYGKWQRDYEGAVYTSKELAETYDGLTMKGNYYWAEKRPTLEVKDSTIYEGDSWDPQDNFVSAADEEGTILSFDPNMTTDVVDTAIPGIYKVTYTNNTVSKTITVTVKENLEKIDAKDSVVYTNDSWKAEDNFLSATDRDGNSIEFNPSMTVDTVNTEIPGTYLVTYINGASLKKINVTVKESQASIKVHDSSIKVGDPWKAEDNFKNATDKDGAQVNFKELTVIGTVDTSKAGRYEITYAYDKISSTVVVLVEEHSDKNKKEINSGNDNFTDKTDNSKKQQRIPSKNKDQILPKTGEQLQGFLVILGLVTSTLSVILLNLRKRFL</sequence>
<keyword evidence="8" id="KW-1185">Reference proteome</keyword>
<evidence type="ECO:0000313" key="8">
    <source>
        <dbReference type="Proteomes" id="UP000014197"/>
    </source>
</evidence>
<dbReference type="eggNOG" id="COG4886">
    <property type="taxonomic scope" value="Bacteria"/>
</dbReference>
<comment type="caution">
    <text evidence="5">The sequence shown here is derived from an EMBL/GenBank/DDBJ whole genome shotgun (WGS) entry which is preliminary data.</text>
</comment>
<evidence type="ECO:0000256" key="1">
    <source>
        <dbReference type="ARBA" id="ARBA00022729"/>
    </source>
</evidence>
<keyword evidence="3" id="KW-0812">Transmembrane</keyword>
<feature type="region of interest" description="Disordered" evidence="2">
    <location>
        <begin position="674"/>
        <end position="704"/>
    </location>
</feature>
<dbReference type="EMBL" id="ASVY01000002">
    <property type="protein sequence ID" value="EOT61985.1"/>
    <property type="molecule type" value="Genomic_DNA"/>
</dbReference>
<dbReference type="STRING" id="155618.RV06_GL001980"/>
<keyword evidence="3" id="KW-1133">Transmembrane helix</keyword>
<accession>R2QZC4</accession>
<evidence type="ECO:0000313" key="7">
    <source>
        <dbReference type="Proteomes" id="UP000013858"/>
    </source>
</evidence>
<dbReference type="InterPro" id="IPR032675">
    <property type="entry name" value="LRR_dom_sf"/>
</dbReference>
<gene>
    <name evidence="6" type="ORF">I583_00985</name>
    <name evidence="5" type="ORF">UAW_00018</name>
</gene>
<dbReference type="OrthoDB" id="2323731at2"/>